<comment type="caution">
    <text evidence="7">The sequence shown here is derived from an EMBL/GenBank/DDBJ whole genome shotgun (WGS) entry which is preliminary data.</text>
</comment>
<proteinExistence type="inferred from homology"/>
<evidence type="ECO:0000256" key="3">
    <source>
        <dbReference type="ARBA" id="ARBA00022741"/>
    </source>
</evidence>
<dbReference type="PANTHER" id="PTHR43820">
    <property type="entry name" value="HIGH-AFFINITY BRANCHED-CHAIN AMINO ACID TRANSPORT ATP-BINDING PROTEIN LIVF"/>
    <property type="match status" value="1"/>
</dbReference>
<dbReference type="PROSITE" id="PS50893">
    <property type="entry name" value="ABC_TRANSPORTER_2"/>
    <property type="match status" value="1"/>
</dbReference>
<dbReference type="Pfam" id="PF00005">
    <property type="entry name" value="ABC_tran"/>
    <property type="match status" value="1"/>
</dbReference>
<gene>
    <name evidence="7" type="ORF">F0357_23635</name>
</gene>
<protein>
    <submittedName>
        <fullName evidence="7">ABC transporter ATP-binding protein</fullName>
    </submittedName>
</protein>
<dbReference type="GO" id="GO:0015658">
    <property type="term" value="F:branched-chain amino acid transmembrane transporter activity"/>
    <property type="evidence" value="ECO:0007669"/>
    <property type="project" value="TreeGrafter"/>
</dbReference>
<keyword evidence="3" id="KW-0547">Nucleotide-binding</keyword>
<dbReference type="Proteomes" id="UP000332515">
    <property type="component" value="Unassembled WGS sequence"/>
</dbReference>
<dbReference type="CDD" id="cd03224">
    <property type="entry name" value="ABC_TM1139_LivF_branched"/>
    <property type="match status" value="1"/>
</dbReference>
<organism evidence="7 8">
    <name type="scientific">Segnochrobactrum spirostomi</name>
    <dbReference type="NCBI Taxonomy" id="2608987"/>
    <lineage>
        <taxon>Bacteria</taxon>
        <taxon>Pseudomonadati</taxon>
        <taxon>Pseudomonadota</taxon>
        <taxon>Alphaproteobacteria</taxon>
        <taxon>Hyphomicrobiales</taxon>
        <taxon>Segnochrobactraceae</taxon>
        <taxon>Segnochrobactrum</taxon>
    </lineage>
</organism>
<sequence length="253" mass="26869">MTAAGSTPVLSTHGLVARYGDFQALYGIDTELHQGEAVALIGANGAGKSTFLRAIMGLLPVSRDMVRLDGEPVGGTQTDRMVRKGVAIVPEGRRLFVGMSVEDNLRVAMDQAARAGASGGWSLERLHQLFPILKEKARTPVQSLSGGQQQMVAIGRALLCQPRVLLCDEISLGLAPKVIREIYAALPEIRAVGTAVIVVEQDVGLAQSASDRLYCMLEGRVTLAGRSADITRDRIAEAYFGAGHHVGADHGMV</sequence>
<evidence type="ECO:0000313" key="8">
    <source>
        <dbReference type="Proteomes" id="UP000332515"/>
    </source>
</evidence>
<dbReference type="InterPro" id="IPR017871">
    <property type="entry name" value="ABC_transporter-like_CS"/>
</dbReference>
<dbReference type="InterPro" id="IPR027417">
    <property type="entry name" value="P-loop_NTPase"/>
</dbReference>
<dbReference type="AlphaFoldDB" id="A0A6A7YCA1"/>
<dbReference type="Gene3D" id="3.40.50.300">
    <property type="entry name" value="P-loop containing nucleotide triphosphate hydrolases"/>
    <property type="match status" value="1"/>
</dbReference>
<dbReference type="SMART" id="SM00382">
    <property type="entry name" value="AAA"/>
    <property type="match status" value="1"/>
</dbReference>
<accession>A0A6A7YCA1</accession>
<name>A0A6A7YCA1_9HYPH</name>
<keyword evidence="5" id="KW-0029">Amino-acid transport</keyword>
<comment type="similarity">
    <text evidence="1">Belongs to the ABC transporter superfamily.</text>
</comment>
<dbReference type="InterPro" id="IPR003439">
    <property type="entry name" value="ABC_transporter-like_ATP-bd"/>
</dbReference>
<evidence type="ECO:0000256" key="4">
    <source>
        <dbReference type="ARBA" id="ARBA00022840"/>
    </source>
</evidence>
<keyword evidence="4 7" id="KW-0067">ATP-binding</keyword>
<feature type="domain" description="ABC transporter" evidence="6">
    <location>
        <begin position="10"/>
        <end position="243"/>
    </location>
</feature>
<dbReference type="EMBL" id="VWNA01000003">
    <property type="protein sequence ID" value="MQT15588.1"/>
    <property type="molecule type" value="Genomic_DNA"/>
</dbReference>
<dbReference type="GO" id="GO:0015807">
    <property type="term" value="P:L-amino acid transport"/>
    <property type="evidence" value="ECO:0007669"/>
    <property type="project" value="TreeGrafter"/>
</dbReference>
<dbReference type="RefSeq" id="WP_153491256.1">
    <property type="nucleotide sequence ID" value="NZ_VWNA01000003.1"/>
</dbReference>
<evidence type="ECO:0000256" key="2">
    <source>
        <dbReference type="ARBA" id="ARBA00022448"/>
    </source>
</evidence>
<dbReference type="PROSITE" id="PS00211">
    <property type="entry name" value="ABC_TRANSPORTER_1"/>
    <property type="match status" value="1"/>
</dbReference>
<dbReference type="InterPro" id="IPR003593">
    <property type="entry name" value="AAA+_ATPase"/>
</dbReference>
<dbReference type="InterPro" id="IPR052156">
    <property type="entry name" value="BCAA_Transport_ATP-bd_LivF"/>
</dbReference>
<dbReference type="PANTHER" id="PTHR43820:SF5">
    <property type="entry name" value="HIGH-AFFINITY BRANCHED-CHAIN AMINO ACID TRANSPORT ATP-BINDING PROTEIN"/>
    <property type="match status" value="1"/>
</dbReference>
<dbReference type="SUPFAM" id="SSF52540">
    <property type="entry name" value="P-loop containing nucleoside triphosphate hydrolases"/>
    <property type="match status" value="1"/>
</dbReference>
<evidence type="ECO:0000256" key="1">
    <source>
        <dbReference type="ARBA" id="ARBA00005417"/>
    </source>
</evidence>
<dbReference type="GO" id="GO:0005524">
    <property type="term" value="F:ATP binding"/>
    <property type="evidence" value="ECO:0007669"/>
    <property type="project" value="UniProtKB-KW"/>
</dbReference>
<keyword evidence="2" id="KW-0813">Transport</keyword>
<keyword evidence="8" id="KW-1185">Reference proteome</keyword>
<evidence type="ECO:0000313" key="7">
    <source>
        <dbReference type="EMBL" id="MQT15588.1"/>
    </source>
</evidence>
<reference evidence="7 8" key="1">
    <citation type="submission" date="2019-09" db="EMBL/GenBank/DDBJ databases">
        <title>Segnochrobactrum spirostomi gen. nov., sp. nov., isolated from the ciliate Spirostomum cf. yagiui and description of a novel family, Segnochrobactraceae fam. nov. within the order Rhizobiales of the class Alphaproteobacteria.</title>
        <authorList>
            <person name="Akter S."/>
            <person name="Shazib S.U.A."/>
            <person name="Shin M.K."/>
        </authorList>
    </citation>
    <scope>NUCLEOTIDE SEQUENCE [LARGE SCALE GENOMIC DNA]</scope>
    <source>
        <strain evidence="7 8">Sp-1</strain>
    </source>
</reference>
<evidence type="ECO:0000259" key="6">
    <source>
        <dbReference type="PROSITE" id="PS50893"/>
    </source>
</evidence>
<evidence type="ECO:0000256" key="5">
    <source>
        <dbReference type="ARBA" id="ARBA00022970"/>
    </source>
</evidence>
<dbReference type="GO" id="GO:0016887">
    <property type="term" value="F:ATP hydrolysis activity"/>
    <property type="evidence" value="ECO:0007669"/>
    <property type="project" value="InterPro"/>
</dbReference>